<dbReference type="GO" id="GO:0006508">
    <property type="term" value="P:proteolysis"/>
    <property type="evidence" value="ECO:0007669"/>
    <property type="project" value="UniProtKB-KW"/>
</dbReference>
<dbReference type="InterPro" id="IPR001270">
    <property type="entry name" value="ClpA/B"/>
</dbReference>
<dbReference type="InterPro" id="IPR027417">
    <property type="entry name" value="P-loop_NTPase"/>
</dbReference>
<organism evidence="6 7">
    <name type="scientific">Alloalcanivorax gelatiniphagus</name>
    <dbReference type="NCBI Taxonomy" id="1194167"/>
    <lineage>
        <taxon>Bacteria</taxon>
        <taxon>Pseudomonadati</taxon>
        <taxon>Pseudomonadota</taxon>
        <taxon>Gammaproteobacteria</taxon>
        <taxon>Oceanospirillales</taxon>
        <taxon>Alcanivoracaceae</taxon>
        <taxon>Alloalcanivorax</taxon>
    </lineage>
</organism>
<keyword evidence="6" id="KW-0378">Hydrolase</keyword>
<dbReference type="InterPro" id="IPR003593">
    <property type="entry name" value="AAA+_ATPase"/>
</dbReference>
<dbReference type="EMBL" id="VCQT01000036">
    <property type="protein sequence ID" value="TMW12263.1"/>
    <property type="molecule type" value="Genomic_DNA"/>
</dbReference>
<dbReference type="SMART" id="SM01086">
    <property type="entry name" value="ClpB_D2-small"/>
    <property type="match status" value="1"/>
</dbReference>
<dbReference type="PANTHER" id="PTHR11638:SF18">
    <property type="entry name" value="HEAT SHOCK PROTEIN 104"/>
    <property type="match status" value="1"/>
</dbReference>
<name>A0ABY2XJY9_9GAMM</name>
<dbReference type="CDD" id="cd19499">
    <property type="entry name" value="RecA-like_ClpB_Hsp104-like"/>
    <property type="match status" value="1"/>
</dbReference>
<evidence type="ECO:0000256" key="2">
    <source>
        <dbReference type="ARBA" id="ARBA00022840"/>
    </source>
</evidence>
<dbReference type="InterPro" id="IPR019489">
    <property type="entry name" value="Clp_ATPase_C"/>
</dbReference>
<keyword evidence="2 6" id="KW-0067">ATP-binding</keyword>
<dbReference type="Gene3D" id="1.10.8.60">
    <property type="match status" value="1"/>
</dbReference>
<dbReference type="PRINTS" id="PR00300">
    <property type="entry name" value="CLPPROTEASEA"/>
</dbReference>
<dbReference type="InterPro" id="IPR003959">
    <property type="entry name" value="ATPase_AAA_core"/>
</dbReference>
<keyword evidence="1" id="KW-0547">Nucleotide-binding</keyword>
<protein>
    <submittedName>
        <fullName evidence="6">ATP-dependent Clp protease ATP-binding subunit</fullName>
    </submittedName>
</protein>
<accession>A0ABY2XJY9</accession>
<reference evidence="6 7" key="1">
    <citation type="submission" date="2019-05" db="EMBL/GenBank/DDBJ databases">
        <title>Genome of Alcanivorax gelatiniphagus, an oil degrading marine bacteria.</title>
        <authorList>
            <person name="Kwon K.K."/>
        </authorList>
    </citation>
    <scope>NUCLEOTIDE SEQUENCE [LARGE SCALE GENOMIC DNA]</scope>
    <source>
        <strain evidence="6 7">MEBiC 08158</strain>
    </source>
</reference>
<evidence type="ECO:0000256" key="3">
    <source>
        <dbReference type="ARBA" id="ARBA00023186"/>
    </source>
</evidence>
<keyword evidence="6" id="KW-0645">Protease</keyword>
<evidence type="ECO:0000259" key="5">
    <source>
        <dbReference type="SMART" id="SM01086"/>
    </source>
</evidence>
<dbReference type="Proteomes" id="UP000739180">
    <property type="component" value="Unassembled WGS sequence"/>
</dbReference>
<dbReference type="GO" id="GO:0008233">
    <property type="term" value="F:peptidase activity"/>
    <property type="evidence" value="ECO:0007669"/>
    <property type="project" value="UniProtKB-KW"/>
</dbReference>
<dbReference type="InterPro" id="IPR050130">
    <property type="entry name" value="ClpA_ClpB"/>
</dbReference>
<dbReference type="SMART" id="SM00382">
    <property type="entry name" value="AAA"/>
    <property type="match status" value="1"/>
</dbReference>
<evidence type="ECO:0000259" key="4">
    <source>
        <dbReference type="SMART" id="SM00382"/>
    </source>
</evidence>
<evidence type="ECO:0000313" key="7">
    <source>
        <dbReference type="Proteomes" id="UP000739180"/>
    </source>
</evidence>
<feature type="domain" description="Clp ATPase C-terminal" evidence="5">
    <location>
        <begin position="256"/>
        <end position="342"/>
    </location>
</feature>
<keyword evidence="7" id="KW-1185">Reference proteome</keyword>
<comment type="caution">
    <text evidence="6">The sequence shown here is derived from an EMBL/GenBank/DDBJ whole genome shotgun (WGS) entry which is preliminary data.</text>
</comment>
<proteinExistence type="predicted"/>
<dbReference type="Pfam" id="PF10431">
    <property type="entry name" value="ClpB_D2-small"/>
    <property type="match status" value="1"/>
</dbReference>
<dbReference type="Pfam" id="PF07724">
    <property type="entry name" value="AAA_2"/>
    <property type="match status" value="1"/>
</dbReference>
<gene>
    <name evidence="6" type="ORF">FGS76_12065</name>
</gene>
<evidence type="ECO:0000313" key="6">
    <source>
        <dbReference type="EMBL" id="TMW12263.1"/>
    </source>
</evidence>
<sequence length="345" mass="39150">MPFINDRLERNQELLDQQRRAARPERAARFLFEPDRVMALLRARLVGQDPVLEALEDMLWVLKADLGDPQRPLAVQLFVGPTGVGKTETARLLAEAIHGHADALCRIDMNTLAQEHYAAALTGAPPGYVGSKEGHTLFDADAIQGSYSKPGIVLFDELEKADTEVIRTLLNVLERGRLTLSGGTRSLDFRNSVILMTSNIGAADAAAHRRRQKRGWRSWFGDGESGAQQKVEQALRQRFDPEFLNRIDRIHHFQTLDESRLDALLDIELDKLQQRLARRDADLTLDNSARAWLQQHHDPAYGARHLARRLRTHLEPPLARALLEYPDHTRFHATLHQNRLHITPE</sequence>
<dbReference type="PANTHER" id="PTHR11638">
    <property type="entry name" value="ATP-DEPENDENT CLP PROTEASE"/>
    <property type="match status" value="1"/>
</dbReference>
<evidence type="ECO:0000256" key="1">
    <source>
        <dbReference type="ARBA" id="ARBA00022741"/>
    </source>
</evidence>
<dbReference type="SUPFAM" id="SSF52540">
    <property type="entry name" value="P-loop containing nucleoside triphosphate hydrolases"/>
    <property type="match status" value="1"/>
</dbReference>
<dbReference type="GO" id="GO:0005524">
    <property type="term" value="F:ATP binding"/>
    <property type="evidence" value="ECO:0007669"/>
    <property type="project" value="UniProtKB-KW"/>
</dbReference>
<keyword evidence="3" id="KW-0143">Chaperone</keyword>
<dbReference type="Gene3D" id="3.40.50.300">
    <property type="entry name" value="P-loop containing nucleotide triphosphate hydrolases"/>
    <property type="match status" value="1"/>
</dbReference>
<feature type="domain" description="AAA+ ATPase" evidence="4">
    <location>
        <begin position="72"/>
        <end position="320"/>
    </location>
</feature>